<dbReference type="AlphaFoldDB" id="A0A5A8C2L5"/>
<dbReference type="EMBL" id="VLTN01000076">
    <property type="protein sequence ID" value="KAA0146898.1"/>
    <property type="molecule type" value="Genomic_DNA"/>
</dbReference>
<dbReference type="Proteomes" id="UP000323011">
    <property type="component" value="Unassembled WGS sequence"/>
</dbReference>
<evidence type="ECO:0000313" key="3">
    <source>
        <dbReference type="EMBL" id="KAA0146898.1"/>
    </source>
</evidence>
<comment type="caution">
    <text evidence="2">The sequence shown here is derived from an EMBL/GenBank/DDBJ whole genome shotgun (WGS) entry which is preliminary data.</text>
</comment>
<reference evidence="2 4" key="1">
    <citation type="submission" date="2019-07" db="EMBL/GenBank/DDBJ databases">
        <title>Genomes of Cafeteria roenbergensis.</title>
        <authorList>
            <person name="Fischer M.G."/>
            <person name="Hackl T."/>
            <person name="Roman M."/>
        </authorList>
    </citation>
    <scope>NUCLEOTIDE SEQUENCE [LARGE SCALE GENOMIC DNA]</scope>
    <source>
        <strain evidence="2 4">BVI</strain>
    </source>
</reference>
<evidence type="ECO:0000256" key="1">
    <source>
        <dbReference type="SAM" id="MobiDB-lite"/>
    </source>
</evidence>
<dbReference type="EMBL" id="VLTN01000076">
    <property type="protein sequence ID" value="KAA0146897.1"/>
    <property type="molecule type" value="Genomic_DNA"/>
</dbReference>
<proteinExistence type="predicted"/>
<accession>A0A5A8C2L5</accession>
<gene>
    <name evidence="2" type="ORF">FNF29_07778</name>
    <name evidence="3" type="ORF">FNF29_07779</name>
</gene>
<feature type="region of interest" description="Disordered" evidence="1">
    <location>
        <begin position="101"/>
        <end position="136"/>
    </location>
</feature>
<sequence>MAAVKGLRSADNEDIVELLGRLGTASMELAHCTDIDAVLQHAGVTLAMPGGEAQLAKWHRLGHLQSVAGGFAEVMAKPSTIATVQKHADFLLARAEEQAAKEKREAEEQAAKEKREAEEQAEKEKREAAEQAAKAKREAAEQELRLVPARRLFLELDRHLMVIDGRQGQALLDVLILRVQAALVSRLPADSPMMAVLPSNVVHLSRRLKQRSVDNACKLAEDAEAAVPPEDLSQAALTAVAERLVTLLSMGFANAFLGAAHGEQRSTVIVLRPTDTLEQTDDSLGGKVSQLASRIVEAAARDPSNVVWRAMLRLGYLDAHLGGMSGLEVAAERMEAMTTIPWTAIGEDDRTMFGDMLDGHKRSPKISMTLCFDESQNYYVDRRVHHKFTRFVEDHYESNIPMRIVITGSSALLPRLIRGSAHDELLTQRLNAHSVAVRESGVSAPEFAVAAAPGSSFSSFGHAFNMSKMRTVTTIPYLEESEGLAFLRTSQRQHSAELTRFMETLPESDVEAKAMIAPLVAASNGNPRAFLQMKWSAVVEGGLEKAAEAAINDQYRRFRELVAAAKPVPERLVLLKAVGLAFLGKLKPEVSGSSTGRTKAGGMPVQQSSSIVDSSSGFVTPLSLLSAALSASQRLFGKDAAHTKELESFMSHSSSSGSTALAGDDFEAAADFWLEVGFFRGRTSARSLVLPGEVWTSFAVQLVLAGSALTSVELMALISPSRQGLSDHFERLLAAELLHSGFQAFVSACMARFAPGHECSGRLKERLAATASTDGAAAELVSHRHVAKDGETLSSPPPLEPIMVWGGTSKDPKVVAADKDDEPIKPWQLLKHRHDWGGVDVMVVFAVKDCVYVLLLQSKAFEPSLSSASKEMTAATAANLQTGMFEMATELRSAVVPSPDPGKAWSDIPGKRSLIARIMDNDIAKGCTEMVVCSSVITTKLIKQARPGCDTDLFSIPESPETFLLEEGEPSATGSAAAKSRSVQVWDLRLPADSLVLRKLMTKDMEDALSVCGIELPSSAE</sequence>
<organism evidence="2 4">
    <name type="scientific">Cafeteria roenbergensis</name>
    <name type="common">Marine flagellate</name>
    <dbReference type="NCBI Taxonomy" id="33653"/>
    <lineage>
        <taxon>Eukaryota</taxon>
        <taxon>Sar</taxon>
        <taxon>Stramenopiles</taxon>
        <taxon>Bigyra</taxon>
        <taxon>Opalozoa</taxon>
        <taxon>Bicosoecida</taxon>
        <taxon>Cafeteriaceae</taxon>
        <taxon>Cafeteria</taxon>
    </lineage>
</organism>
<protein>
    <submittedName>
        <fullName evidence="2">Uncharacterized protein</fullName>
    </submittedName>
</protein>
<keyword evidence="4" id="KW-1185">Reference proteome</keyword>
<evidence type="ECO:0000313" key="4">
    <source>
        <dbReference type="Proteomes" id="UP000323011"/>
    </source>
</evidence>
<evidence type="ECO:0000313" key="2">
    <source>
        <dbReference type="EMBL" id="KAA0146897.1"/>
    </source>
</evidence>
<name>A0A5A8C2L5_CAFRO</name>